<dbReference type="InterPro" id="IPR013083">
    <property type="entry name" value="Znf_RING/FYVE/PHD"/>
</dbReference>
<dbReference type="InterPro" id="IPR001841">
    <property type="entry name" value="Znf_RING"/>
</dbReference>
<organism evidence="4 5">
    <name type="scientific">Apiospora saccharicola</name>
    <dbReference type="NCBI Taxonomy" id="335842"/>
    <lineage>
        <taxon>Eukaryota</taxon>
        <taxon>Fungi</taxon>
        <taxon>Dikarya</taxon>
        <taxon>Ascomycota</taxon>
        <taxon>Pezizomycotina</taxon>
        <taxon>Sordariomycetes</taxon>
        <taxon>Xylariomycetidae</taxon>
        <taxon>Amphisphaeriales</taxon>
        <taxon>Apiosporaceae</taxon>
        <taxon>Apiospora</taxon>
    </lineage>
</organism>
<comment type="caution">
    <text evidence="4">The sequence shown here is derived from an EMBL/GenBank/DDBJ whole genome shotgun (WGS) entry which is preliminary data.</text>
</comment>
<keyword evidence="2" id="KW-0175">Coiled coil</keyword>
<dbReference type="Gene3D" id="3.30.40.10">
    <property type="entry name" value="Zinc/RING finger domain, C3HC4 (zinc finger)"/>
    <property type="match status" value="1"/>
</dbReference>
<keyword evidence="5" id="KW-1185">Reference proteome</keyword>
<dbReference type="SUPFAM" id="SSF57850">
    <property type="entry name" value="RING/U-box"/>
    <property type="match status" value="1"/>
</dbReference>
<protein>
    <recommendedName>
        <fullName evidence="3">RING-type domain-containing protein</fullName>
    </recommendedName>
</protein>
<feature type="domain" description="RING-type" evidence="3">
    <location>
        <begin position="24"/>
        <end position="66"/>
    </location>
</feature>
<evidence type="ECO:0000313" key="5">
    <source>
        <dbReference type="Proteomes" id="UP001446871"/>
    </source>
</evidence>
<accession>A0ABR1WJ95</accession>
<proteinExistence type="predicted"/>
<evidence type="ECO:0000313" key="4">
    <source>
        <dbReference type="EMBL" id="KAK8083092.1"/>
    </source>
</evidence>
<dbReference type="EMBL" id="JAQQWM010000001">
    <property type="protein sequence ID" value="KAK8083092.1"/>
    <property type="molecule type" value="Genomic_DNA"/>
</dbReference>
<evidence type="ECO:0000259" key="3">
    <source>
        <dbReference type="PROSITE" id="PS50089"/>
    </source>
</evidence>
<keyword evidence="1" id="KW-0863">Zinc-finger</keyword>
<dbReference type="Pfam" id="PF13639">
    <property type="entry name" value="zf-RING_2"/>
    <property type="match status" value="1"/>
</dbReference>
<name>A0ABR1WJ95_9PEZI</name>
<keyword evidence="1" id="KW-0862">Zinc</keyword>
<reference evidence="4 5" key="1">
    <citation type="submission" date="2023-01" db="EMBL/GenBank/DDBJ databases">
        <title>Analysis of 21 Apiospora genomes using comparative genomics revels a genus with tremendous synthesis potential of carbohydrate active enzymes and secondary metabolites.</title>
        <authorList>
            <person name="Sorensen T."/>
        </authorList>
    </citation>
    <scope>NUCLEOTIDE SEQUENCE [LARGE SCALE GENOMIC DNA]</scope>
    <source>
        <strain evidence="4 5">CBS 83171</strain>
    </source>
</reference>
<keyword evidence="1" id="KW-0479">Metal-binding</keyword>
<evidence type="ECO:0000256" key="2">
    <source>
        <dbReference type="SAM" id="Coils"/>
    </source>
</evidence>
<sequence length="291" mass="33640">MKTQRRCKTTPLTQRWICPGSEACLICHEESPLSELVALVCAHIYHPECITRWWNISPPKECPYCKQKARSFGHACGQPGACSVSSIPDTANPFLPGPLPVCLPCDTCGQLYSLLDAKRILKLIDSLYCNQLSLRSLLSLYDGTDLYDYDQWRERDRKEMEEKGYFHYCQRNRSTTAAANVAVYLDNGRAGGDLHGHGDKPILKAPTLYFEWLFAFERLWYRTRALDIQWEMADVERTENTGEEEKEELQRELDDLAAEYSWRMAYLVHVRDVITAKVKQDKRGKEFQQLM</sequence>
<dbReference type="Proteomes" id="UP001446871">
    <property type="component" value="Unassembled WGS sequence"/>
</dbReference>
<evidence type="ECO:0000256" key="1">
    <source>
        <dbReference type="PROSITE-ProRule" id="PRU00175"/>
    </source>
</evidence>
<feature type="coiled-coil region" evidence="2">
    <location>
        <begin position="232"/>
        <end position="259"/>
    </location>
</feature>
<dbReference type="SMART" id="SM00184">
    <property type="entry name" value="RING"/>
    <property type="match status" value="1"/>
</dbReference>
<gene>
    <name evidence="4" type="ORF">PG996_001873</name>
</gene>
<dbReference type="PROSITE" id="PS50089">
    <property type="entry name" value="ZF_RING_2"/>
    <property type="match status" value="1"/>
</dbReference>